<feature type="domain" description="M23ase beta-sheet core" evidence="2">
    <location>
        <begin position="191"/>
        <end position="281"/>
    </location>
</feature>
<proteinExistence type="predicted"/>
<dbReference type="Gene3D" id="3.10.450.590">
    <property type="match status" value="1"/>
</dbReference>
<dbReference type="SUPFAM" id="SSF51261">
    <property type="entry name" value="Duplicated hybrid motif"/>
    <property type="match status" value="1"/>
</dbReference>
<keyword evidence="5" id="KW-1185">Reference proteome</keyword>
<dbReference type="InterPro" id="IPR024981">
    <property type="entry name" value="DUF3887"/>
</dbReference>
<evidence type="ECO:0000256" key="1">
    <source>
        <dbReference type="SAM" id="SignalP"/>
    </source>
</evidence>
<dbReference type="Proteomes" id="UP000505306">
    <property type="component" value="Chromosome"/>
</dbReference>
<accession>A0A6G6GJY1</accession>
<dbReference type="AlphaFoldDB" id="A0A6G6GJY1"/>
<dbReference type="InterPro" id="IPR011055">
    <property type="entry name" value="Dup_hybrid_motif"/>
</dbReference>
<organism evidence="4 5">
    <name type="scientific">Rasiella rasia</name>
    <dbReference type="NCBI Taxonomy" id="2744027"/>
    <lineage>
        <taxon>Bacteria</taxon>
        <taxon>Pseudomonadati</taxon>
        <taxon>Bacteroidota</taxon>
        <taxon>Flavobacteriia</taxon>
        <taxon>Flavobacteriales</taxon>
        <taxon>Flavobacteriaceae</taxon>
        <taxon>Rasiella</taxon>
    </lineage>
</organism>
<dbReference type="GO" id="GO:0004222">
    <property type="term" value="F:metalloendopeptidase activity"/>
    <property type="evidence" value="ECO:0007669"/>
    <property type="project" value="TreeGrafter"/>
</dbReference>
<dbReference type="InterPro" id="IPR050570">
    <property type="entry name" value="Cell_wall_metabolism_enzyme"/>
</dbReference>
<dbReference type="Pfam" id="PF01551">
    <property type="entry name" value="Peptidase_M23"/>
    <property type="match status" value="1"/>
</dbReference>
<dbReference type="Pfam" id="PF13026">
    <property type="entry name" value="DUF3887"/>
    <property type="match status" value="1"/>
</dbReference>
<feature type="chain" id="PRO_5026001111" evidence="1">
    <location>
        <begin position="20"/>
        <end position="322"/>
    </location>
</feature>
<dbReference type="Gene3D" id="2.70.70.10">
    <property type="entry name" value="Glucose Permease (Domain IIA)"/>
    <property type="match status" value="1"/>
</dbReference>
<dbReference type="InterPro" id="IPR016047">
    <property type="entry name" value="M23ase_b-sheet_dom"/>
</dbReference>
<reference evidence="4 5" key="1">
    <citation type="submission" date="2020-02" db="EMBL/GenBank/DDBJ databases">
        <title>Complete genome sequence of Flavobacteriaceae bacterium.</title>
        <authorList>
            <person name="Kim S.-J."/>
            <person name="Kim Y.-S."/>
            <person name="Kim K.-H."/>
        </authorList>
    </citation>
    <scope>NUCLEOTIDE SEQUENCE [LARGE SCALE GENOMIC DNA]</scope>
    <source>
        <strain evidence="4 5">RR4-40</strain>
    </source>
</reference>
<protein>
    <submittedName>
        <fullName evidence="4">Peptidoglycan DD-metalloendopeptidase family protein</fullName>
    </submittedName>
</protein>
<name>A0A6G6GJY1_9FLAO</name>
<dbReference type="KEGG" id="mgel:G5B37_04755"/>
<dbReference type="PANTHER" id="PTHR21666:SF270">
    <property type="entry name" value="MUREIN HYDROLASE ACTIVATOR ENVC"/>
    <property type="match status" value="1"/>
</dbReference>
<feature type="domain" description="DUF3887" evidence="3">
    <location>
        <begin position="30"/>
        <end position="113"/>
    </location>
</feature>
<gene>
    <name evidence="4" type="ORF">G5B37_04755</name>
</gene>
<sequence>MKNTLLTIFFLLCVSLSFSQQEKNTAALQQFQEYYNAGDSDAIYNMLGASFQKSIGQENIKQLMSRFQNSLGNFISFKFSEGQKDVDTFLGTFEKGEQNIAITAKEDGKIYGFLFKPVENNRPPKFERNTTKLRLPFEGDWFTVWGGTTKMQNYHVTVKVQQGAFDFLKLGPNNKTYVRSGTRNEDYYAFGQPLYAVCDAVVSDVITGIEDNRPTIMNPGQPLGNSVTLLTDNGEYIVYAHLENETVAVKKGDTVKKGQYLGNCGNSGNSSEAHLHLHIQDGPEMMTAIGARCFFEEVKVGEEIRTDYSPVRLDKISRPKKE</sequence>
<feature type="signal peptide" evidence="1">
    <location>
        <begin position="1"/>
        <end position="19"/>
    </location>
</feature>
<dbReference type="EMBL" id="CP049057">
    <property type="protein sequence ID" value="QIE58896.1"/>
    <property type="molecule type" value="Genomic_DNA"/>
</dbReference>
<evidence type="ECO:0000313" key="4">
    <source>
        <dbReference type="EMBL" id="QIE58896.1"/>
    </source>
</evidence>
<evidence type="ECO:0000313" key="5">
    <source>
        <dbReference type="Proteomes" id="UP000505306"/>
    </source>
</evidence>
<dbReference type="RefSeq" id="WP_164678925.1">
    <property type="nucleotide sequence ID" value="NZ_CP049057.1"/>
</dbReference>
<dbReference type="CDD" id="cd12797">
    <property type="entry name" value="M23_peptidase"/>
    <property type="match status" value="1"/>
</dbReference>
<keyword evidence="1" id="KW-0732">Signal</keyword>
<dbReference type="PANTHER" id="PTHR21666">
    <property type="entry name" value="PEPTIDASE-RELATED"/>
    <property type="match status" value="1"/>
</dbReference>
<evidence type="ECO:0000259" key="3">
    <source>
        <dbReference type="Pfam" id="PF13026"/>
    </source>
</evidence>
<evidence type="ECO:0000259" key="2">
    <source>
        <dbReference type="Pfam" id="PF01551"/>
    </source>
</evidence>